<dbReference type="SUPFAM" id="SSF48498">
    <property type="entry name" value="Tetracyclin repressor-like, C-terminal domain"/>
    <property type="match status" value="1"/>
</dbReference>
<dbReference type="InterPro" id="IPR036271">
    <property type="entry name" value="Tet_transcr_reg_TetR-rel_C_sf"/>
</dbReference>
<feature type="domain" description="HTH tetR-type" evidence="4">
    <location>
        <begin position="22"/>
        <end position="82"/>
    </location>
</feature>
<sequence length="163" mass="17868">MTRPEPEASAKAAPARRERDADRTRAQILEVATRIFAQKGLNGARVDEIAAATGTSKRMIYYYFASKEGLYEEVLARCYADIRRVEGEAGLLALPPREALRQIVSGTFDYHMQDGNFVRLVAIENIQNARSTSPRSTCCARSCNTARTKACSAAASIRSTCTG</sequence>
<feature type="DNA-binding region" description="H-T-H motif" evidence="2">
    <location>
        <begin position="45"/>
        <end position="64"/>
    </location>
</feature>
<evidence type="ECO:0000256" key="2">
    <source>
        <dbReference type="PROSITE-ProRule" id="PRU00335"/>
    </source>
</evidence>
<dbReference type="InterPro" id="IPR041474">
    <property type="entry name" value="NicS_C"/>
</dbReference>
<dbReference type="PANTHER" id="PTHR30328:SF54">
    <property type="entry name" value="HTH-TYPE TRANSCRIPTIONAL REPRESSOR SCO4008"/>
    <property type="match status" value="1"/>
</dbReference>
<dbReference type="InterPro" id="IPR001647">
    <property type="entry name" value="HTH_TetR"/>
</dbReference>
<comment type="caution">
    <text evidence="5">The sequence shown here is derived from an EMBL/GenBank/DDBJ whole genome shotgun (WGS) entry which is preliminary data.</text>
</comment>
<accession>A0ABT0BHD1</accession>
<dbReference type="SUPFAM" id="SSF46689">
    <property type="entry name" value="Homeodomain-like"/>
    <property type="match status" value="1"/>
</dbReference>
<dbReference type="PROSITE" id="PS50977">
    <property type="entry name" value="HTH_TETR_2"/>
    <property type="match status" value="1"/>
</dbReference>
<dbReference type="Pfam" id="PF17938">
    <property type="entry name" value="TetR_C_29"/>
    <property type="match status" value="1"/>
</dbReference>
<name>A0ABT0BHD1_9SPHN</name>
<evidence type="ECO:0000259" key="4">
    <source>
        <dbReference type="PROSITE" id="PS50977"/>
    </source>
</evidence>
<keyword evidence="1 2" id="KW-0238">DNA-binding</keyword>
<dbReference type="PRINTS" id="PR00455">
    <property type="entry name" value="HTHTETR"/>
</dbReference>
<organism evidence="5 6">
    <name type="scientific">Novosphingobium organovorum</name>
    <dbReference type="NCBI Taxonomy" id="2930092"/>
    <lineage>
        <taxon>Bacteria</taxon>
        <taxon>Pseudomonadati</taxon>
        <taxon>Pseudomonadota</taxon>
        <taxon>Alphaproteobacteria</taxon>
        <taxon>Sphingomonadales</taxon>
        <taxon>Sphingomonadaceae</taxon>
        <taxon>Novosphingobium</taxon>
    </lineage>
</organism>
<evidence type="ECO:0000256" key="1">
    <source>
        <dbReference type="ARBA" id="ARBA00023125"/>
    </source>
</evidence>
<evidence type="ECO:0000256" key="3">
    <source>
        <dbReference type="SAM" id="MobiDB-lite"/>
    </source>
</evidence>
<gene>
    <name evidence="5" type="ORF">MTR62_17470</name>
</gene>
<dbReference type="Pfam" id="PF00440">
    <property type="entry name" value="TetR_N"/>
    <property type="match status" value="1"/>
</dbReference>
<feature type="region of interest" description="Disordered" evidence="3">
    <location>
        <begin position="1"/>
        <end position="23"/>
    </location>
</feature>
<dbReference type="Proteomes" id="UP001162881">
    <property type="component" value="Unassembled WGS sequence"/>
</dbReference>
<keyword evidence="6" id="KW-1185">Reference proteome</keyword>
<protein>
    <submittedName>
        <fullName evidence="5">TetR/AcrR family transcriptional regulator</fullName>
    </submittedName>
</protein>
<evidence type="ECO:0000313" key="6">
    <source>
        <dbReference type="Proteomes" id="UP001162881"/>
    </source>
</evidence>
<reference evidence="5" key="1">
    <citation type="submission" date="2022-03" db="EMBL/GenBank/DDBJ databases">
        <title>Identification of a novel bacterium isolated from mangrove sediments.</title>
        <authorList>
            <person name="Pan X."/>
        </authorList>
    </citation>
    <scope>NUCLEOTIDE SEQUENCE</scope>
    <source>
        <strain evidence="5">B1949</strain>
    </source>
</reference>
<evidence type="ECO:0000313" key="5">
    <source>
        <dbReference type="EMBL" id="MCJ2184466.1"/>
    </source>
</evidence>
<dbReference type="EMBL" id="JALHLF010000104">
    <property type="protein sequence ID" value="MCJ2184466.1"/>
    <property type="molecule type" value="Genomic_DNA"/>
</dbReference>
<dbReference type="PANTHER" id="PTHR30328">
    <property type="entry name" value="TRANSCRIPTIONAL REPRESSOR"/>
    <property type="match status" value="1"/>
</dbReference>
<dbReference type="InterPro" id="IPR050109">
    <property type="entry name" value="HTH-type_TetR-like_transc_reg"/>
</dbReference>
<proteinExistence type="predicted"/>
<dbReference type="InterPro" id="IPR009057">
    <property type="entry name" value="Homeodomain-like_sf"/>
</dbReference>
<dbReference type="Gene3D" id="1.10.357.10">
    <property type="entry name" value="Tetracycline Repressor, domain 2"/>
    <property type="match status" value="1"/>
</dbReference>